<protein>
    <recommendedName>
        <fullName evidence="4">Mitochondrial carrier</fullName>
    </recommendedName>
</protein>
<organism evidence="2 3">
    <name type="scientific">Pleomassaria siparia CBS 279.74</name>
    <dbReference type="NCBI Taxonomy" id="1314801"/>
    <lineage>
        <taxon>Eukaryota</taxon>
        <taxon>Fungi</taxon>
        <taxon>Dikarya</taxon>
        <taxon>Ascomycota</taxon>
        <taxon>Pezizomycotina</taxon>
        <taxon>Dothideomycetes</taxon>
        <taxon>Pleosporomycetidae</taxon>
        <taxon>Pleosporales</taxon>
        <taxon>Pleomassariaceae</taxon>
        <taxon>Pleomassaria</taxon>
    </lineage>
</organism>
<dbReference type="EMBL" id="MU005765">
    <property type="protein sequence ID" value="KAF2713422.1"/>
    <property type="molecule type" value="Genomic_DNA"/>
</dbReference>
<feature type="compositionally biased region" description="Basic and acidic residues" evidence="1">
    <location>
        <begin position="82"/>
        <end position="110"/>
    </location>
</feature>
<proteinExistence type="predicted"/>
<sequence length="110" mass="12670">MPLRLPTAALFIRPRANTFISTTPLSARRTFTTTPHMLLKEDENRSRQEIEDKKQEHLKKQKRGEGEWDEKLGSQSEGNVAADKEDVKDHDDHMDKLQKETSNKANKGEL</sequence>
<evidence type="ECO:0000313" key="3">
    <source>
        <dbReference type="Proteomes" id="UP000799428"/>
    </source>
</evidence>
<evidence type="ECO:0008006" key="4">
    <source>
        <dbReference type="Google" id="ProtNLM"/>
    </source>
</evidence>
<name>A0A6G1KLR5_9PLEO</name>
<dbReference type="OrthoDB" id="529205at2759"/>
<accession>A0A6G1KLR5</accession>
<keyword evidence="3" id="KW-1185">Reference proteome</keyword>
<feature type="compositionally biased region" description="Basic and acidic residues" evidence="1">
    <location>
        <begin position="63"/>
        <end position="72"/>
    </location>
</feature>
<dbReference type="AlphaFoldDB" id="A0A6G1KLR5"/>
<dbReference type="Proteomes" id="UP000799428">
    <property type="component" value="Unassembled WGS sequence"/>
</dbReference>
<feature type="region of interest" description="Disordered" evidence="1">
    <location>
        <begin position="30"/>
        <end position="110"/>
    </location>
</feature>
<feature type="compositionally biased region" description="Basic and acidic residues" evidence="1">
    <location>
        <begin position="38"/>
        <end position="55"/>
    </location>
</feature>
<gene>
    <name evidence="2" type="ORF">K504DRAFT_369809</name>
</gene>
<evidence type="ECO:0000256" key="1">
    <source>
        <dbReference type="SAM" id="MobiDB-lite"/>
    </source>
</evidence>
<reference evidence="2" key="1">
    <citation type="journal article" date="2020" name="Stud. Mycol.">
        <title>101 Dothideomycetes genomes: a test case for predicting lifestyles and emergence of pathogens.</title>
        <authorList>
            <person name="Haridas S."/>
            <person name="Albert R."/>
            <person name="Binder M."/>
            <person name="Bloem J."/>
            <person name="Labutti K."/>
            <person name="Salamov A."/>
            <person name="Andreopoulos B."/>
            <person name="Baker S."/>
            <person name="Barry K."/>
            <person name="Bills G."/>
            <person name="Bluhm B."/>
            <person name="Cannon C."/>
            <person name="Castanera R."/>
            <person name="Culley D."/>
            <person name="Daum C."/>
            <person name="Ezra D."/>
            <person name="Gonzalez J."/>
            <person name="Henrissat B."/>
            <person name="Kuo A."/>
            <person name="Liang C."/>
            <person name="Lipzen A."/>
            <person name="Lutzoni F."/>
            <person name="Magnuson J."/>
            <person name="Mondo S."/>
            <person name="Nolan M."/>
            <person name="Ohm R."/>
            <person name="Pangilinan J."/>
            <person name="Park H.-J."/>
            <person name="Ramirez L."/>
            <person name="Alfaro M."/>
            <person name="Sun H."/>
            <person name="Tritt A."/>
            <person name="Yoshinaga Y."/>
            <person name="Zwiers L.-H."/>
            <person name="Turgeon B."/>
            <person name="Goodwin S."/>
            <person name="Spatafora J."/>
            <person name="Crous P."/>
            <person name="Grigoriev I."/>
        </authorList>
    </citation>
    <scope>NUCLEOTIDE SEQUENCE</scope>
    <source>
        <strain evidence="2">CBS 279.74</strain>
    </source>
</reference>
<evidence type="ECO:0000313" key="2">
    <source>
        <dbReference type="EMBL" id="KAF2713422.1"/>
    </source>
</evidence>